<sequence length="253" mass="27671">MKIALISGASSGMGRELAIQIAYRFPSIEEIWINARREERLRSLEREFPGRIRVFPGDLLDPETIPKLTKALIKAQATVCILGNAAGFGKLGRAGEISPADLQGMITLNCTALTQLTEAVLPFMKKKSRIIHFASAAAFLPQPGFAVYAATKSYVLSYSLALRRELADRGIAVTAVCPGPVDTEFFSIAEEHAPAPAYKRFFMTKTERVVSKALFDAFSSPSGKAVSVPGAAMKAVRIFTKLLPWELCLHFYD</sequence>
<evidence type="ECO:0000313" key="3">
    <source>
        <dbReference type="EMBL" id="MDQ0153320.1"/>
    </source>
</evidence>
<comment type="caution">
    <text evidence="3">The sequence shown here is derived from an EMBL/GenBank/DDBJ whole genome shotgun (WGS) entry which is preliminary data.</text>
</comment>
<reference evidence="3" key="1">
    <citation type="submission" date="2023-07" db="EMBL/GenBank/DDBJ databases">
        <title>Genomic Encyclopedia of Type Strains, Phase IV (KMG-IV): sequencing the most valuable type-strain genomes for metagenomic binning, comparative biology and taxonomic classification.</title>
        <authorList>
            <person name="Goeker M."/>
        </authorList>
    </citation>
    <scope>NUCLEOTIDE SEQUENCE</scope>
    <source>
        <strain evidence="3">DSM 19659</strain>
    </source>
</reference>
<gene>
    <name evidence="3" type="ORF">J2S20_002033</name>
</gene>
<accession>A0AAE3VC87</accession>
<dbReference type="InterPro" id="IPR036291">
    <property type="entry name" value="NAD(P)-bd_dom_sf"/>
</dbReference>
<dbReference type="InterPro" id="IPR020904">
    <property type="entry name" value="Sc_DH/Rdtase_CS"/>
</dbReference>
<protein>
    <submittedName>
        <fullName evidence="3">Short-subunit dehydrogenase</fullName>
    </submittedName>
</protein>
<dbReference type="InterPro" id="IPR002347">
    <property type="entry name" value="SDR_fam"/>
</dbReference>
<dbReference type="EMBL" id="JAUSTO010000016">
    <property type="protein sequence ID" value="MDQ0153320.1"/>
    <property type="molecule type" value="Genomic_DNA"/>
</dbReference>
<proteinExistence type="inferred from homology"/>
<evidence type="ECO:0000313" key="4">
    <source>
        <dbReference type="Proteomes" id="UP001241537"/>
    </source>
</evidence>
<evidence type="ECO:0000256" key="1">
    <source>
        <dbReference type="ARBA" id="ARBA00006484"/>
    </source>
</evidence>
<dbReference type="RefSeq" id="WP_106611861.1">
    <property type="nucleotide sequence ID" value="NZ_JAUSTO010000016.1"/>
</dbReference>
<dbReference type="Pfam" id="PF00106">
    <property type="entry name" value="adh_short"/>
    <property type="match status" value="1"/>
</dbReference>
<dbReference type="Proteomes" id="UP001241537">
    <property type="component" value="Unassembled WGS sequence"/>
</dbReference>
<dbReference type="CDD" id="cd05233">
    <property type="entry name" value="SDR_c"/>
    <property type="match status" value="1"/>
</dbReference>
<dbReference type="SUPFAM" id="SSF51735">
    <property type="entry name" value="NAD(P)-binding Rossmann-fold domains"/>
    <property type="match status" value="1"/>
</dbReference>
<organism evidence="3 4">
    <name type="scientific">Moryella indoligenes</name>
    <dbReference type="NCBI Taxonomy" id="371674"/>
    <lineage>
        <taxon>Bacteria</taxon>
        <taxon>Bacillati</taxon>
        <taxon>Bacillota</taxon>
        <taxon>Clostridia</taxon>
        <taxon>Lachnospirales</taxon>
        <taxon>Lachnospiraceae</taxon>
        <taxon>Moryella</taxon>
    </lineage>
</organism>
<keyword evidence="2" id="KW-0560">Oxidoreductase</keyword>
<dbReference type="Gene3D" id="3.40.50.720">
    <property type="entry name" value="NAD(P)-binding Rossmann-like Domain"/>
    <property type="match status" value="1"/>
</dbReference>
<dbReference type="PANTHER" id="PTHR42901">
    <property type="entry name" value="ALCOHOL DEHYDROGENASE"/>
    <property type="match status" value="1"/>
</dbReference>
<dbReference type="PRINTS" id="PR00081">
    <property type="entry name" value="GDHRDH"/>
</dbReference>
<dbReference type="PANTHER" id="PTHR42901:SF1">
    <property type="entry name" value="ALCOHOL DEHYDROGENASE"/>
    <property type="match status" value="1"/>
</dbReference>
<dbReference type="AlphaFoldDB" id="A0AAE3VC87"/>
<evidence type="ECO:0000256" key="2">
    <source>
        <dbReference type="ARBA" id="ARBA00023002"/>
    </source>
</evidence>
<dbReference type="GO" id="GO:0016491">
    <property type="term" value="F:oxidoreductase activity"/>
    <property type="evidence" value="ECO:0007669"/>
    <property type="project" value="UniProtKB-KW"/>
</dbReference>
<dbReference type="PROSITE" id="PS00061">
    <property type="entry name" value="ADH_SHORT"/>
    <property type="match status" value="1"/>
</dbReference>
<comment type="similarity">
    <text evidence="1">Belongs to the short-chain dehydrogenases/reductases (SDR) family.</text>
</comment>
<name>A0AAE3VC87_9FIRM</name>
<keyword evidence="4" id="KW-1185">Reference proteome</keyword>